<keyword evidence="4" id="KW-1185">Reference proteome</keyword>
<proteinExistence type="predicted"/>
<dbReference type="AlphaFoldDB" id="A0A0E0CHU4"/>
<dbReference type="Gramene" id="OMERI02G09730.1">
    <property type="protein sequence ID" value="OMERI02G09730.1"/>
    <property type="gene ID" value="OMERI02G09730"/>
</dbReference>
<feature type="chain" id="PRO_5002356015" evidence="2">
    <location>
        <begin position="31"/>
        <end position="85"/>
    </location>
</feature>
<reference evidence="3" key="2">
    <citation type="submission" date="2018-05" db="EMBL/GenBank/DDBJ databases">
        <title>OmerRS3 (Oryza meridionalis Reference Sequence Version 3).</title>
        <authorList>
            <person name="Zhang J."/>
            <person name="Kudrna D."/>
            <person name="Lee S."/>
            <person name="Talag J."/>
            <person name="Welchert J."/>
            <person name="Wing R.A."/>
        </authorList>
    </citation>
    <scope>NUCLEOTIDE SEQUENCE [LARGE SCALE GENOMIC DNA]</scope>
    <source>
        <strain evidence="3">cv. OR44</strain>
    </source>
</reference>
<dbReference type="Proteomes" id="UP000008021">
    <property type="component" value="Chromosome 2"/>
</dbReference>
<evidence type="ECO:0000313" key="3">
    <source>
        <dbReference type="EnsemblPlants" id="OMERI02G09730.1"/>
    </source>
</evidence>
<name>A0A0E0CHU4_9ORYZ</name>
<protein>
    <submittedName>
        <fullName evidence="3">Uncharacterized protein</fullName>
    </submittedName>
</protein>
<evidence type="ECO:0000313" key="4">
    <source>
        <dbReference type="Proteomes" id="UP000008021"/>
    </source>
</evidence>
<organism evidence="3">
    <name type="scientific">Oryza meridionalis</name>
    <dbReference type="NCBI Taxonomy" id="40149"/>
    <lineage>
        <taxon>Eukaryota</taxon>
        <taxon>Viridiplantae</taxon>
        <taxon>Streptophyta</taxon>
        <taxon>Embryophyta</taxon>
        <taxon>Tracheophyta</taxon>
        <taxon>Spermatophyta</taxon>
        <taxon>Magnoliopsida</taxon>
        <taxon>Liliopsida</taxon>
        <taxon>Poales</taxon>
        <taxon>Poaceae</taxon>
        <taxon>BOP clade</taxon>
        <taxon>Oryzoideae</taxon>
        <taxon>Oryzeae</taxon>
        <taxon>Oryzinae</taxon>
        <taxon>Oryza</taxon>
    </lineage>
</organism>
<feature type="region of interest" description="Disordered" evidence="1">
    <location>
        <begin position="39"/>
        <end position="85"/>
    </location>
</feature>
<dbReference type="HOGENOM" id="CLU_194831_0_0_1"/>
<evidence type="ECO:0000256" key="1">
    <source>
        <dbReference type="SAM" id="MobiDB-lite"/>
    </source>
</evidence>
<evidence type="ECO:0000256" key="2">
    <source>
        <dbReference type="SAM" id="SignalP"/>
    </source>
</evidence>
<sequence>MVRLQRRRLVLALLQLAVALWLAATSGCLCRQPPTPIAGVPSPPILPDGNRPGSSPPAPVSAQGHNHFVLPPGCPPDCTDQQRQP</sequence>
<accession>A0A0E0CHU4</accession>
<keyword evidence="2" id="KW-0732">Signal</keyword>
<dbReference type="EnsemblPlants" id="OMERI02G09730.1">
    <property type="protein sequence ID" value="OMERI02G09730.1"/>
    <property type="gene ID" value="OMERI02G09730"/>
</dbReference>
<dbReference type="PROSITE" id="PS51257">
    <property type="entry name" value="PROKAR_LIPOPROTEIN"/>
    <property type="match status" value="1"/>
</dbReference>
<reference evidence="3" key="1">
    <citation type="submission" date="2015-04" db="UniProtKB">
        <authorList>
            <consortium name="EnsemblPlants"/>
        </authorList>
    </citation>
    <scope>IDENTIFICATION</scope>
</reference>
<feature type="signal peptide" evidence="2">
    <location>
        <begin position="1"/>
        <end position="30"/>
    </location>
</feature>